<dbReference type="InterPro" id="IPR022742">
    <property type="entry name" value="Hydrolase_4"/>
</dbReference>
<dbReference type="PANTHER" id="PTHR43265">
    <property type="entry name" value="ESTERASE ESTD"/>
    <property type="match status" value="1"/>
</dbReference>
<dbReference type="InterPro" id="IPR029058">
    <property type="entry name" value="AB_hydrolase_fold"/>
</dbReference>
<name>A0ABY9JP57_9ACTN</name>
<dbReference type="Gene3D" id="3.40.50.1820">
    <property type="entry name" value="alpha/beta hydrolase"/>
    <property type="match status" value="1"/>
</dbReference>
<sequence length="315" mass="33541">MPDIDMTVAADDGTPLAGTLTLPAGPSPHPAVLLLHGSGPLDRDGNTPKLVMDLARPMAEALAAAGIATLRYDRRGAGSTPGDWRASGFTDNREDAAAALRALAARPDIRSEAVGVIGHSEGALHAMALASRTDVRAAVLLAGFAGLGEDAFRRQGRSVVRTMPLPVRLLRRPLGALGNRALTRIKKTRTDTARIAGLKVNARWMREMLVHDSRDDLAAIRTPVLAITGLKDFQVDPADLDVIEHLVPGGAETHRVADLTHVLRRDSGAPSLNSYRRILREPVDADLLARVTSWLTLHLDATPQAPPVEETSASS</sequence>
<dbReference type="InterPro" id="IPR053145">
    <property type="entry name" value="AB_hydrolase_Est10"/>
</dbReference>
<feature type="domain" description="Serine aminopeptidase S33" evidence="1">
    <location>
        <begin position="58"/>
        <end position="261"/>
    </location>
</feature>
<keyword evidence="3" id="KW-1185">Reference proteome</keyword>
<dbReference type="SUPFAM" id="SSF53474">
    <property type="entry name" value="alpha/beta-Hydrolases"/>
    <property type="match status" value="1"/>
</dbReference>
<dbReference type="PANTHER" id="PTHR43265:SF1">
    <property type="entry name" value="ESTERASE ESTD"/>
    <property type="match status" value="1"/>
</dbReference>
<evidence type="ECO:0000259" key="1">
    <source>
        <dbReference type="Pfam" id="PF12146"/>
    </source>
</evidence>
<organism evidence="2 3">
    <name type="scientific">Streptomyces glycanivorans</name>
    <dbReference type="NCBI Taxonomy" id="3033808"/>
    <lineage>
        <taxon>Bacteria</taxon>
        <taxon>Bacillati</taxon>
        <taxon>Actinomycetota</taxon>
        <taxon>Actinomycetes</taxon>
        <taxon>Kitasatosporales</taxon>
        <taxon>Streptomycetaceae</taxon>
        <taxon>Streptomyces</taxon>
    </lineage>
</organism>
<keyword evidence="2" id="KW-0378">Hydrolase</keyword>
<dbReference type="GO" id="GO:0016787">
    <property type="term" value="F:hydrolase activity"/>
    <property type="evidence" value="ECO:0007669"/>
    <property type="project" value="UniProtKB-KW"/>
</dbReference>
<evidence type="ECO:0000313" key="3">
    <source>
        <dbReference type="Proteomes" id="UP001224433"/>
    </source>
</evidence>
<dbReference type="EMBL" id="CP120983">
    <property type="protein sequence ID" value="WLQ68574.1"/>
    <property type="molecule type" value="Genomic_DNA"/>
</dbReference>
<proteinExistence type="predicted"/>
<gene>
    <name evidence="2" type="ORF">P8A20_35710</name>
</gene>
<dbReference type="Proteomes" id="UP001224433">
    <property type="component" value="Chromosome"/>
</dbReference>
<dbReference type="Pfam" id="PF12146">
    <property type="entry name" value="Hydrolase_4"/>
    <property type="match status" value="1"/>
</dbReference>
<reference evidence="2 3" key="1">
    <citation type="submission" date="2023-03" db="EMBL/GenBank/DDBJ databases">
        <title>Isolation and description of six Streptomyces strains from soil environments, able to metabolize different microbial glucans.</title>
        <authorList>
            <person name="Widen T."/>
            <person name="Larsbrink J."/>
        </authorList>
    </citation>
    <scope>NUCLEOTIDE SEQUENCE [LARGE SCALE GENOMIC DNA]</scope>
    <source>
        <strain evidence="2 3">Alt3</strain>
    </source>
</reference>
<protein>
    <submittedName>
        <fullName evidence="2">Alpha/beta fold hydrolase</fullName>
    </submittedName>
</protein>
<accession>A0ABY9JP57</accession>
<dbReference type="RefSeq" id="WP_147961754.1">
    <property type="nucleotide sequence ID" value="NZ_CP120983.1"/>
</dbReference>
<evidence type="ECO:0000313" key="2">
    <source>
        <dbReference type="EMBL" id="WLQ68574.1"/>
    </source>
</evidence>